<sequence length="52" mass="5391">MGHVSVDGGMSGGLLEETRGQKSTKQSLAPIVPASLSNPVDRENQRSPQGEG</sequence>
<reference evidence="3" key="2">
    <citation type="submission" date="2020-05" db="UniProtKB">
        <authorList>
            <consortium name="EnsemblMetazoa"/>
        </authorList>
    </citation>
    <scope>IDENTIFICATION</scope>
</reference>
<evidence type="ECO:0000256" key="1">
    <source>
        <dbReference type="SAM" id="MobiDB-lite"/>
    </source>
</evidence>
<protein>
    <submittedName>
        <fullName evidence="2 3">Uncharacterized protein</fullName>
    </submittedName>
</protein>
<dbReference type="EMBL" id="KE524974">
    <property type="protein sequence ID" value="KFB38813.1"/>
    <property type="molecule type" value="Genomic_DNA"/>
</dbReference>
<proteinExistence type="predicted"/>
<accession>A0A084VLG9</accession>
<feature type="region of interest" description="Disordered" evidence="1">
    <location>
        <begin position="1"/>
        <end position="52"/>
    </location>
</feature>
<evidence type="ECO:0000313" key="4">
    <source>
        <dbReference type="Proteomes" id="UP000030765"/>
    </source>
</evidence>
<keyword evidence="4" id="KW-1185">Reference proteome</keyword>
<evidence type="ECO:0000313" key="3">
    <source>
        <dbReference type="EnsemblMetazoa" id="ASIC006297-PA"/>
    </source>
</evidence>
<dbReference type="VEuPathDB" id="VectorBase:ASIC006297"/>
<dbReference type="EnsemblMetazoa" id="ASIC006297-RA">
    <property type="protein sequence ID" value="ASIC006297-PA"/>
    <property type="gene ID" value="ASIC006297"/>
</dbReference>
<evidence type="ECO:0000313" key="2">
    <source>
        <dbReference type="EMBL" id="KFB38813.1"/>
    </source>
</evidence>
<dbReference type="AlphaFoldDB" id="A0A084VLG9"/>
<dbReference type="Proteomes" id="UP000030765">
    <property type="component" value="Unassembled WGS sequence"/>
</dbReference>
<name>A0A084VLG9_ANOSI</name>
<dbReference type="EMBL" id="ATLV01014494">
    <property type="status" value="NOT_ANNOTATED_CDS"/>
    <property type="molecule type" value="Genomic_DNA"/>
</dbReference>
<gene>
    <name evidence="2" type="ORF">ZHAS_00006297</name>
</gene>
<reference evidence="2 4" key="1">
    <citation type="journal article" date="2014" name="BMC Genomics">
        <title>Genome sequence of Anopheles sinensis provides insight into genetics basis of mosquito competence for malaria parasites.</title>
        <authorList>
            <person name="Zhou D."/>
            <person name="Zhang D."/>
            <person name="Ding G."/>
            <person name="Shi L."/>
            <person name="Hou Q."/>
            <person name="Ye Y."/>
            <person name="Xu Y."/>
            <person name="Zhou H."/>
            <person name="Xiong C."/>
            <person name="Li S."/>
            <person name="Yu J."/>
            <person name="Hong S."/>
            <person name="Yu X."/>
            <person name="Zou P."/>
            <person name="Chen C."/>
            <person name="Chang X."/>
            <person name="Wang W."/>
            <person name="Lv Y."/>
            <person name="Sun Y."/>
            <person name="Ma L."/>
            <person name="Shen B."/>
            <person name="Zhu C."/>
        </authorList>
    </citation>
    <scope>NUCLEOTIDE SEQUENCE [LARGE SCALE GENOMIC DNA]</scope>
</reference>
<organism evidence="2">
    <name type="scientific">Anopheles sinensis</name>
    <name type="common">Mosquito</name>
    <dbReference type="NCBI Taxonomy" id="74873"/>
    <lineage>
        <taxon>Eukaryota</taxon>
        <taxon>Metazoa</taxon>
        <taxon>Ecdysozoa</taxon>
        <taxon>Arthropoda</taxon>
        <taxon>Hexapoda</taxon>
        <taxon>Insecta</taxon>
        <taxon>Pterygota</taxon>
        <taxon>Neoptera</taxon>
        <taxon>Endopterygota</taxon>
        <taxon>Diptera</taxon>
        <taxon>Nematocera</taxon>
        <taxon>Culicoidea</taxon>
        <taxon>Culicidae</taxon>
        <taxon>Anophelinae</taxon>
        <taxon>Anopheles</taxon>
    </lineage>
</organism>